<organism evidence="4 5">
    <name type="scientific">Streptomyces actuosus</name>
    <dbReference type="NCBI Taxonomy" id="1885"/>
    <lineage>
        <taxon>Bacteria</taxon>
        <taxon>Bacillati</taxon>
        <taxon>Actinomycetota</taxon>
        <taxon>Actinomycetes</taxon>
        <taxon>Kitasatosporales</taxon>
        <taxon>Streptomycetaceae</taxon>
        <taxon>Streptomyces</taxon>
    </lineage>
</organism>
<evidence type="ECO:0000256" key="2">
    <source>
        <dbReference type="SAM" id="Phobius"/>
    </source>
</evidence>
<gene>
    <name evidence="4" type="ORF">DMT42_24885</name>
</gene>
<protein>
    <submittedName>
        <fullName evidence="4">Septum formation initiator</fullName>
    </submittedName>
</protein>
<dbReference type="KEGG" id="sact:DMT42_24885"/>
<feature type="domain" description="TadE-like" evidence="3">
    <location>
        <begin position="43"/>
        <end position="85"/>
    </location>
</feature>
<dbReference type="EMBL" id="CP029788">
    <property type="protein sequence ID" value="AWT47772.1"/>
    <property type="molecule type" value="Genomic_DNA"/>
</dbReference>
<accession>A0A2U9PDN1</accession>
<dbReference type="OrthoDB" id="4335656at2"/>
<dbReference type="Pfam" id="PF07811">
    <property type="entry name" value="TadE"/>
    <property type="match status" value="1"/>
</dbReference>
<keyword evidence="2" id="KW-1133">Transmembrane helix</keyword>
<dbReference type="AlphaFoldDB" id="A0A2U9PDN1"/>
<keyword evidence="5" id="KW-1185">Reference proteome</keyword>
<sequence length="162" mass="17188">MRWGARRHDGGRDRSRDRGRDRSRNRDRGRDQSCNRDRGRDRGQVAIEYLGFIPVLLLVALAGVQLGLVAYAAQQAGTAARAGARSASLQPGTAQQGCAEAVSDWLAGDTSCSAAELGEEVEVTASVTIPSLVPGWDFGQAKRKAVMPLDDTPLDAPGGQDG</sequence>
<dbReference type="InterPro" id="IPR012495">
    <property type="entry name" value="TadE-like_dom"/>
</dbReference>
<keyword evidence="2" id="KW-0812">Transmembrane</keyword>
<evidence type="ECO:0000313" key="4">
    <source>
        <dbReference type="EMBL" id="AWT47772.1"/>
    </source>
</evidence>
<proteinExistence type="predicted"/>
<reference evidence="4 5" key="1">
    <citation type="submission" date="2018-06" db="EMBL/GenBank/DDBJ databases">
        <title>The complete genome sequence of a nosiheptide producer Streptomyces actuosus ATCC 25421: deducing the ability of producing a new class III lantibiotics.</title>
        <authorList>
            <person name="Liu W."/>
            <person name="Sun F."/>
            <person name="Hu Y."/>
        </authorList>
    </citation>
    <scope>NUCLEOTIDE SEQUENCE [LARGE SCALE GENOMIC DNA]</scope>
    <source>
        <strain evidence="4 5">ATCC 25421</strain>
    </source>
</reference>
<feature type="transmembrane region" description="Helical" evidence="2">
    <location>
        <begin position="46"/>
        <end position="73"/>
    </location>
</feature>
<evidence type="ECO:0000256" key="1">
    <source>
        <dbReference type="SAM" id="MobiDB-lite"/>
    </source>
</evidence>
<name>A0A2U9PDN1_STRAS</name>
<dbReference type="Proteomes" id="UP000247634">
    <property type="component" value="Chromosome"/>
</dbReference>
<evidence type="ECO:0000313" key="5">
    <source>
        <dbReference type="Proteomes" id="UP000247634"/>
    </source>
</evidence>
<evidence type="ECO:0000259" key="3">
    <source>
        <dbReference type="Pfam" id="PF07811"/>
    </source>
</evidence>
<feature type="region of interest" description="Disordered" evidence="1">
    <location>
        <begin position="1"/>
        <end position="38"/>
    </location>
</feature>
<keyword evidence="2" id="KW-0472">Membrane</keyword>